<dbReference type="Proteomes" id="UP000265566">
    <property type="component" value="Chromosome 3"/>
</dbReference>
<dbReference type="EMBL" id="PSQE01000003">
    <property type="protein sequence ID" value="RHN68982.1"/>
    <property type="molecule type" value="Genomic_DNA"/>
</dbReference>
<accession>G7J806</accession>
<dbReference type="AlphaFoldDB" id="G7J806"/>
<protein>
    <submittedName>
        <fullName evidence="1 4">Uncharacterized protein</fullName>
    </submittedName>
</protein>
<gene>
    <name evidence="4" type="primary">11435965</name>
    <name evidence="1" type="ordered locus">MTR_3g080860</name>
    <name evidence="3" type="ORF">MtrunA17_Chr3g0119861</name>
</gene>
<dbReference type="EnsemblPlants" id="AES71703">
    <property type="protein sequence ID" value="AES71703"/>
    <property type="gene ID" value="MTR_3g080860"/>
</dbReference>
<dbReference type="PaxDb" id="3880-AES71703"/>
<reference evidence="1 5" key="1">
    <citation type="journal article" date="2011" name="Nature">
        <title>The Medicago genome provides insight into the evolution of rhizobial symbioses.</title>
        <authorList>
            <person name="Young N.D."/>
            <person name="Debelle F."/>
            <person name="Oldroyd G.E."/>
            <person name="Geurts R."/>
            <person name="Cannon S.B."/>
            <person name="Udvardi M.K."/>
            <person name="Benedito V.A."/>
            <person name="Mayer K.F."/>
            <person name="Gouzy J."/>
            <person name="Schoof H."/>
            <person name="Van de Peer Y."/>
            <person name="Proost S."/>
            <person name="Cook D.R."/>
            <person name="Meyers B.C."/>
            <person name="Spannagl M."/>
            <person name="Cheung F."/>
            <person name="De Mita S."/>
            <person name="Krishnakumar V."/>
            <person name="Gundlach H."/>
            <person name="Zhou S."/>
            <person name="Mudge J."/>
            <person name="Bharti A.K."/>
            <person name="Murray J.D."/>
            <person name="Naoumkina M.A."/>
            <person name="Rosen B."/>
            <person name="Silverstein K.A."/>
            <person name="Tang H."/>
            <person name="Rombauts S."/>
            <person name="Zhao P.X."/>
            <person name="Zhou P."/>
            <person name="Barbe V."/>
            <person name="Bardou P."/>
            <person name="Bechner M."/>
            <person name="Bellec A."/>
            <person name="Berger A."/>
            <person name="Berges H."/>
            <person name="Bidwell S."/>
            <person name="Bisseling T."/>
            <person name="Choisne N."/>
            <person name="Couloux A."/>
            <person name="Denny R."/>
            <person name="Deshpande S."/>
            <person name="Dai X."/>
            <person name="Doyle J.J."/>
            <person name="Dudez A.M."/>
            <person name="Farmer A.D."/>
            <person name="Fouteau S."/>
            <person name="Franken C."/>
            <person name="Gibelin C."/>
            <person name="Gish J."/>
            <person name="Goldstein S."/>
            <person name="Gonzalez A.J."/>
            <person name="Green P.J."/>
            <person name="Hallab A."/>
            <person name="Hartog M."/>
            <person name="Hua A."/>
            <person name="Humphray S.J."/>
            <person name="Jeong D.H."/>
            <person name="Jing Y."/>
            <person name="Jocker A."/>
            <person name="Kenton S.M."/>
            <person name="Kim D.J."/>
            <person name="Klee K."/>
            <person name="Lai H."/>
            <person name="Lang C."/>
            <person name="Lin S."/>
            <person name="Macmil S.L."/>
            <person name="Magdelenat G."/>
            <person name="Matthews L."/>
            <person name="McCorrison J."/>
            <person name="Monaghan E.L."/>
            <person name="Mun J.H."/>
            <person name="Najar F.Z."/>
            <person name="Nicholson C."/>
            <person name="Noirot C."/>
            <person name="O'Bleness M."/>
            <person name="Paule C.R."/>
            <person name="Poulain J."/>
            <person name="Prion F."/>
            <person name="Qin B."/>
            <person name="Qu C."/>
            <person name="Retzel E.F."/>
            <person name="Riddle C."/>
            <person name="Sallet E."/>
            <person name="Samain S."/>
            <person name="Samson N."/>
            <person name="Sanders I."/>
            <person name="Saurat O."/>
            <person name="Scarpelli C."/>
            <person name="Schiex T."/>
            <person name="Segurens B."/>
            <person name="Severin A.J."/>
            <person name="Sherrier D.J."/>
            <person name="Shi R."/>
            <person name="Sims S."/>
            <person name="Singer S.R."/>
            <person name="Sinharoy S."/>
            <person name="Sterck L."/>
            <person name="Viollet A."/>
            <person name="Wang B.B."/>
            <person name="Wang K."/>
            <person name="Wang M."/>
            <person name="Wang X."/>
            <person name="Warfsmann J."/>
            <person name="Weissenbach J."/>
            <person name="White D.D."/>
            <person name="White J.D."/>
            <person name="Wiley G.B."/>
            <person name="Wincker P."/>
            <person name="Xing Y."/>
            <person name="Yang L."/>
            <person name="Yao Z."/>
            <person name="Ying F."/>
            <person name="Zhai J."/>
            <person name="Zhou L."/>
            <person name="Zuber A."/>
            <person name="Denarie J."/>
            <person name="Dixon R.A."/>
            <person name="May G.D."/>
            <person name="Schwartz D.C."/>
            <person name="Rogers J."/>
            <person name="Quetier F."/>
            <person name="Town C.D."/>
            <person name="Roe B.A."/>
        </authorList>
    </citation>
    <scope>NUCLEOTIDE SEQUENCE [LARGE SCALE GENOMIC DNA]</scope>
    <source>
        <strain evidence="1">A17</strain>
        <strain evidence="4 5">cv. Jemalong A17</strain>
    </source>
</reference>
<dbReference type="Gramene" id="rna17408">
    <property type="protein sequence ID" value="RHN68982.1"/>
    <property type="gene ID" value="gene17408"/>
</dbReference>
<evidence type="ECO:0000313" key="6">
    <source>
        <dbReference type="Proteomes" id="UP000265566"/>
    </source>
</evidence>
<dbReference type="EMBL" id="BT147013">
    <property type="protein sequence ID" value="AFK46807.1"/>
    <property type="molecule type" value="mRNA"/>
</dbReference>
<evidence type="ECO:0000313" key="2">
    <source>
        <dbReference type="EMBL" id="AFK46807.1"/>
    </source>
</evidence>
<keyword evidence="5" id="KW-1185">Reference proteome</keyword>
<dbReference type="KEGG" id="mtr:11435965"/>
<reference evidence="1 5" key="3">
    <citation type="journal article" date="2014" name="BMC Genomics">
        <title>An improved genome release (version Mt4.0) for the model legume Medicago truncatula.</title>
        <authorList>
            <person name="Tang H."/>
            <person name="Krishnakumar V."/>
            <person name="Bidwell S."/>
            <person name="Rosen B."/>
            <person name="Chan A."/>
            <person name="Zhou S."/>
            <person name="Gentzbittel L."/>
            <person name="Childs K.L."/>
            <person name="Yandell M."/>
            <person name="Gundlach H."/>
            <person name="Mayer K.F."/>
            <person name="Schwartz D.C."/>
            <person name="Town C.D."/>
        </authorList>
    </citation>
    <scope>GENOME REANNOTATION</scope>
    <source>
        <strain evidence="4 5">cv. Jemalong A17</strain>
    </source>
</reference>
<dbReference type="OrthoDB" id="1915921at2759"/>
<name>G7J806_MEDTR</name>
<sequence>MCRSVDYPSHSRINPNGERGPFTITNLDFNELVPKEKNTMLVAKTKNIKHTNNYKLKKLEDIPEETELEDETHPQLEEACVHLEMDLQVLRKSLDMGLCVLCLGVGYMVSTKFRPRPKFSSLLSSSSFLFF</sequence>
<evidence type="ECO:0000313" key="1">
    <source>
        <dbReference type="EMBL" id="AES71703.1"/>
    </source>
</evidence>
<reference evidence="4" key="4">
    <citation type="submission" date="2015-04" db="UniProtKB">
        <authorList>
            <consortium name="EnsemblPlants"/>
        </authorList>
    </citation>
    <scope>IDENTIFICATION</scope>
    <source>
        <strain evidence="4">cv. Jemalong A17</strain>
    </source>
</reference>
<dbReference type="HOGENOM" id="CLU_1930665_0_0_1"/>
<dbReference type="Proteomes" id="UP000002051">
    <property type="component" value="Chromosome 3"/>
</dbReference>
<proteinExistence type="evidence at transcript level"/>
<reference evidence="3" key="6">
    <citation type="journal article" date="2018" name="Nat. Plants">
        <title>Whole-genome landscape of Medicago truncatula symbiotic genes.</title>
        <authorList>
            <person name="Pecrix Y."/>
            <person name="Gamas P."/>
            <person name="Carrere S."/>
        </authorList>
    </citation>
    <scope>NUCLEOTIDE SEQUENCE</scope>
    <source>
        <tissue evidence="3">Leaves</tissue>
    </source>
</reference>
<organism evidence="1 5">
    <name type="scientific">Medicago truncatula</name>
    <name type="common">Barrel medic</name>
    <name type="synonym">Medicago tribuloides</name>
    <dbReference type="NCBI Taxonomy" id="3880"/>
    <lineage>
        <taxon>Eukaryota</taxon>
        <taxon>Viridiplantae</taxon>
        <taxon>Streptophyta</taxon>
        <taxon>Embryophyta</taxon>
        <taxon>Tracheophyta</taxon>
        <taxon>Spermatophyta</taxon>
        <taxon>Magnoliopsida</taxon>
        <taxon>eudicotyledons</taxon>
        <taxon>Gunneridae</taxon>
        <taxon>Pentapetalae</taxon>
        <taxon>rosids</taxon>
        <taxon>fabids</taxon>
        <taxon>Fabales</taxon>
        <taxon>Fabaceae</taxon>
        <taxon>Papilionoideae</taxon>
        <taxon>50 kb inversion clade</taxon>
        <taxon>NPAAA clade</taxon>
        <taxon>Hologalegina</taxon>
        <taxon>IRL clade</taxon>
        <taxon>Trifolieae</taxon>
        <taxon>Medicago</taxon>
    </lineage>
</organism>
<reference evidence="6" key="5">
    <citation type="journal article" date="2018" name="Nat. Plants">
        <title>Whole-genome landscape of Medicago truncatula symbiotic genes.</title>
        <authorList>
            <person name="Pecrix Y."/>
            <person name="Staton S.E."/>
            <person name="Sallet E."/>
            <person name="Lelandais-Briere C."/>
            <person name="Moreau S."/>
            <person name="Carrere S."/>
            <person name="Blein T."/>
            <person name="Jardinaud M.F."/>
            <person name="Latrasse D."/>
            <person name="Zouine M."/>
            <person name="Zahm M."/>
            <person name="Kreplak J."/>
            <person name="Mayjonade B."/>
            <person name="Satge C."/>
            <person name="Perez M."/>
            <person name="Cauet S."/>
            <person name="Marande W."/>
            <person name="Chantry-Darmon C."/>
            <person name="Lopez-Roques C."/>
            <person name="Bouchez O."/>
            <person name="Berard A."/>
            <person name="Debelle F."/>
            <person name="Munos S."/>
            <person name="Bendahmane A."/>
            <person name="Berges H."/>
            <person name="Niebel A."/>
            <person name="Buitink J."/>
            <person name="Frugier F."/>
            <person name="Benhamed M."/>
            <person name="Crespi M."/>
            <person name="Gouzy J."/>
            <person name="Gamas P."/>
        </authorList>
    </citation>
    <scope>NUCLEOTIDE SEQUENCE [LARGE SCALE GENOMIC DNA]</scope>
    <source>
        <strain evidence="6">cv. Jemalong A17</strain>
    </source>
</reference>
<evidence type="ECO:0000313" key="5">
    <source>
        <dbReference type="Proteomes" id="UP000002051"/>
    </source>
</evidence>
<dbReference type="EMBL" id="CM001219">
    <property type="protein sequence ID" value="AES71703.1"/>
    <property type="molecule type" value="Genomic_DNA"/>
</dbReference>
<evidence type="ECO:0000313" key="3">
    <source>
        <dbReference type="EMBL" id="RHN68982.1"/>
    </source>
</evidence>
<evidence type="ECO:0000313" key="4">
    <source>
        <dbReference type="EnsemblPlants" id="AES71703"/>
    </source>
</evidence>
<reference evidence="2" key="2">
    <citation type="submission" date="2012-05" db="EMBL/GenBank/DDBJ databases">
        <authorList>
            <person name="Krishnakumar V."/>
            <person name="Cheung F."/>
            <person name="Xiao Y."/>
            <person name="Chan A."/>
            <person name="Moskal W.A."/>
            <person name="Town C.D."/>
        </authorList>
    </citation>
    <scope>NUCLEOTIDE SEQUENCE</scope>
</reference>